<feature type="domain" description="CN hydrolase" evidence="2">
    <location>
        <begin position="51"/>
        <end position="290"/>
    </location>
</feature>
<reference evidence="3 4" key="1">
    <citation type="submission" date="2018-11" db="EMBL/GenBank/DDBJ databases">
        <title>Sequencing the genomes of 1000 actinobacteria strains.</title>
        <authorList>
            <person name="Klenk H.-P."/>
        </authorList>
    </citation>
    <scope>NUCLEOTIDE SEQUENCE [LARGE SCALE GENOMIC DNA]</scope>
    <source>
        <strain evidence="3 4">DSM 44781</strain>
    </source>
</reference>
<evidence type="ECO:0000313" key="4">
    <source>
        <dbReference type="Proteomes" id="UP000266906"/>
    </source>
</evidence>
<sequence>MILNPIKYLRLWTAGCILVPPEFPVTDPRTPVDFPSYRSFRLAGSPMARPLPLILAQAPGRPADDLAGFATDVERRVRAHAPGALVVYPELHLGESAPGVPAAPEEAAEPLDGKRDAVLAELAGDLRIWLVPGSVYERGTDDRVHNTTPVYSPQGERVAAYRKICPWRPYETTTPGTRFEVVDLPGTGRIGLSICYDTWFPEISRHLAWMGAELIVNVVRTPTSDRAQEVVLNRANAIANQVFVASVNSAAPSGTGRSLVIDPQGTVRAETVDAGDSTLTDVIDLDEVTNVRRYGTAGLNRVWDQFRPGDPALELPLYGGRIDPATWRPASPTQEPPR</sequence>
<dbReference type="Pfam" id="PF00795">
    <property type="entry name" value="CN_hydrolase"/>
    <property type="match status" value="1"/>
</dbReference>
<dbReference type="Proteomes" id="UP000266906">
    <property type="component" value="Unassembled WGS sequence"/>
</dbReference>
<name>A0A3N4REJ3_9ACTN</name>
<keyword evidence="4" id="KW-1185">Reference proteome</keyword>
<comment type="caution">
    <text evidence="3">The sequence shown here is derived from an EMBL/GenBank/DDBJ whole genome shotgun (WGS) entry which is preliminary data.</text>
</comment>
<dbReference type="PANTHER" id="PTHR23088">
    <property type="entry name" value="NITRILASE-RELATED"/>
    <property type="match status" value="1"/>
</dbReference>
<dbReference type="SUPFAM" id="SSF56317">
    <property type="entry name" value="Carbon-nitrogen hydrolase"/>
    <property type="match status" value="1"/>
</dbReference>
<comment type="similarity">
    <text evidence="1">Belongs to the carbon-nitrogen hydrolase superfamily. NIT1/NIT2 family.</text>
</comment>
<gene>
    <name evidence="3" type="ORF">EDD38_0065</name>
</gene>
<dbReference type="PANTHER" id="PTHR23088:SF27">
    <property type="entry name" value="DEAMINATED GLUTATHIONE AMIDASE"/>
    <property type="match status" value="1"/>
</dbReference>
<dbReference type="EMBL" id="RKQG01000001">
    <property type="protein sequence ID" value="RPE31828.1"/>
    <property type="molecule type" value="Genomic_DNA"/>
</dbReference>
<organism evidence="3 4">
    <name type="scientific">Kitasatospora cineracea</name>
    <dbReference type="NCBI Taxonomy" id="88074"/>
    <lineage>
        <taxon>Bacteria</taxon>
        <taxon>Bacillati</taxon>
        <taxon>Actinomycetota</taxon>
        <taxon>Actinomycetes</taxon>
        <taxon>Kitasatosporales</taxon>
        <taxon>Streptomycetaceae</taxon>
        <taxon>Kitasatospora</taxon>
    </lineage>
</organism>
<dbReference type="InterPro" id="IPR003010">
    <property type="entry name" value="C-N_Hydrolase"/>
</dbReference>
<proteinExistence type="inferred from homology"/>
<evidence type="ECO:0000259" key="2">
    <source>
        <dbReference type="PROSITE" id="PS50263"/>
    </source>
</evidence>
<accession>A0A3N4REJ3</accession>
<evidence type="ECO:0000256" key="1">
    <source>
        <dbReference type="ARBA" id="ARBA00010613"/>
    </source>
</evidence>
<evidence type="ECO:0000313" key="3">
    <source>
        <dbReference type="EMBL" id="RPE31828.1"/>
    </source>
</evidence>
<dbReference type="AlphaFoldDB" id="A0A3N4REJ3"/>
<protein>
    <submittedName>
        <fullName evidence="3">Amidohydrolase</fullName>
    </submittedName>
</protein>
<dbReference type="InterPro" id="IPR036526">
    <property type="entry name" value="C-N_Hydrolase_sf"/>
</dbReference>
<dbReference type="CDD" id="cd07197">
    <property type="entry name" value="nitrilase"/>
    <property type="match status" value="1"/>
</dbReference>
<dbReference type="Gene3D" id="3.60.110.10">
    <property type="entry name" value="Carbon-nitrogen hydrolase"/>
    <property type="match status" value="1"/>
</dbReference>
<dbReference type="PROSITE" id="PS50263">
    <property type="entry name" value="CN_HYDROLASE"/>
    <property type="match status" value="1"/>
</dbReference>